<protein>
    <submittedName>
        <fullName evidence="1">RidA family protein</fullName>
    </submittedName>
</protein>
<keyword evidence="2" id="KW-1185">Reference proteome</keyword>
<reference evidence="1 2" key="1">
    <citation type="submission" date="2022-04" db="EMBL/GenBank/DDBJ databases">
        <title>Genome draft of Actinomadura sp. ATCC 31491.</title>
        <authorList>
            <person name="Shi X."/>
            <person name="Du Y."/>
        </authorList>
    </citation>
    <scope>NUCLEOTIDE SEQUENCE [LARGE SCALE GENOMIC DNA]</scope>
    <source>
        <strain evidence="1 2">ATCC 31491</strain>
    </source>
</reference>
<comment type="caution">
    <text evidence="1">The sequence shown here is derived from an EMBL/GenBank/DDBJ whole genome shotgun (WGS) entry which is preliminary data.</text>
</comment>
<dbReference type="Pfam" id="PF01042">
    <property type="entry name" value="Ribonuc_L-PSP"/>
    <property type="match status" value="1"/>
</dbReference>
<dbReference type="InterPro" id="IPR035959">
    <property type="entry name" value="RutC-like_sf"/>
</dbReference>
<dbReference type="PANTHER" id="PTHR11803:SF44">
    <property type="entry name" value="RUTC FAMILY PROTEIN YJGH"/>
    <property type="match status" value="1"/>
</dbReference>
<organism evidence="1 2">
    <name type="scientific">Actinomadura luzonensis</name>
    <dbReference type="NCBI Taxonomy" id="2805427"/>
    <lineage>
        <taxon>Bacteria</taxon>
        <taxon>Bacillati</taxon>
        <taxon>Actinomycetota</taxon>
        <taxon>Actinomycetes</taxon>
        <taxon>Streptosporangiales</taxon>
        <taxon>Thermomonosporaceae</taxon>
        <taxon>Actinomadura</taxon>
    </lineage>
</organism>
<sequence length="128" mass="13523">MTTYDRIDPSDAPAPQGGYTQALAVAGASRLLFVSGQIPETPDGQVPEGFEAQCRLVWANVLAALRAAGMDVPNLVKVTTYLSDRAHAGTNGAVRREVLGDHRPALTVVVAGIFDPRWLLEIEAVAAA</sequence>
<dbReference type="RefSeq" id="WP_242378723.1">
    <property type="nucleotide sequence ID" value="NZ_JAKRKC020000002.1"/>
</dbReference>
<dbReference type="EMBL" id="JAKRKC020000002">
    <property type="protein sequence ID" value="MCK2220063.1"/>
    <property type="molecule type" value="Genomic_DNA"/>
</dbReference>
<dbReference type="InterPro" id="IPR006175">
    <property type="entry name" value="YjgF/YER057c/UK114"/>
</dbReference>
<dbReference type="Proteomes" id="UP001317259">
    <property type="component" value="Unassembled WGS sequence"/>
</dbReference>
<dbReference type="PANTHER" id="PTHR11803">
    <property type="entry name" value="2-IMINOBUTANOATE/2-IMINOPROPANOATE DEAMINASE RIDA"/>
    <property type="match status" value="1"/>
</dbReference>
<proteinExistence type="predicted"/>
<dbReference type="Gene3D" id="3.30.1330.40">
    <property type="entry name" value="RutC-like"/>
    <property type="match status" value="1"/>
</dbReference>
<evidence type="ECO:0000313" key="2">
    <source>
        <dbReference type="Proteomes" id="UP001317259"/>
    </source>
</evidence>
<accession>A0ABT0G7H3</accession>
<dbReference type="CDD" id="cd00448">
    <property type="entry name" value="YjgF_YER057c_UK114_family"/>
    <property type="match status" value="1"/>
</dbReference>
<gene>
    <name evidence="1" type="ORF">MF672_040645</name>
</gene>
<evidence type="ECO:0000313" key="1">
    <source>
        <dbReference type="EMBL" id="MCK2220063.1"/>
    </source>
</evidence>
<name>A0ABT0G7H3_9ACTN</name>
<dbReference type="SUPFAM" id="SSF55298">
    <property type="entry name" value="YjgF-like"/>
    <property type="match status" value="1"/>
</dbReference>